<name>A0ABR1UY94_9PEZI</name>
<dbReference type="Pfam" id="PF00096">
    <property type="entry name" value="zf-C2H2"/>
    <property type="match status" value="1"/>
</dbReference>
<reference evidence="4 5" key="1">
    <citation type="submission" date="2023-01" db="EMBL/GenBank/DDBJ databases">
        <title>Analysis of 21 Apiospora genomes using comparative genomics revels a genus with tremendous synthesis potential of carbohydrate active enzymes and secondary metabolites.</title>
        <authorList>
            <person name="Sorensen T."/>
        </authorList>
    </citation>
    <scope>NUCLEOTIDE SEQUENCE [LARGE SCALE GENOMIC DNA]</scope>
    <source>
        <strain evidence="4 5">CBS 114990</strain>
    </source>
</reference>
<dbReference type="SMART" id="SM00355">
    <property type="entry name" value="ZnF_C2H2"/>
    <property type="match status" value="3"/>
</dbReference>
<dbReference type="GeneID" id="92052506"/>
<keyword evidence="1" id="KW-0863">Zinc-finger</keyword>
<accession>A0ABR1UY94</accession>
<feature type="compositionally biased region" description="Acidic residues" evidence="2">
    <location>
        <begin position="248"/>
        <end position="267"/>
    </location>
</feature>
<dbReference type="SUPFAM" id="SSF57667">
    <property type="entry name" value="beta-beta-alpha zinc fingers"/>
    <property type="match status" value="1"/>
</dbReference>
<dbReference type="Gene3D" id="3.30.160.60">
    <property type="entry name" value="Classic Zinc Finger"/>
    <property type="match status" value="1"/>
</dbReference>
<evidence type="ECO:0000256" key="1">
    <source>
        <dbReference type="PROSITE-ProRule" id="PRU00042"/>
    </source>
</evidence>
<sequence length="353" mass="40168">MQNEDTLTVCWLDHCWRRGNGFKFEHELTEHLQQQHQGATLEENNVAEPRRRRQGHQESAGGEGGINYQETVGKDVNMKLIRDLELRLASLELERQHLRHQIMEERDGHQIEIEDPRKCNKSEASSDIEHVGRFTAMAQPNPPGHASSSNAGSGNQYVCQTCNKVMSSETNLWRHNKTHDKTEVCDICGKAFAKPGQLGAHQFRVHKINKSDFGRLAIHLDKVHQGATTVDNDQAAADSAIKLTGESWSEDESDEEKEEESEADEDGLPTADKGDHSAKEQSDEDTAANGEQQRLSPRNYERQYRVIKRTMAKERLRHRKEFIAIYNSHGEAIQDLEYRVAQLEQLLSSRSPE</sequence>
<feature type="domain" description="C2H2-type" evidence="3">
    <location>
        <begin position="157"/>
        <end position="184"/>
    </location>
</feature>
<keyword evidence="1" id="KW-0479">Metal-binding</keyword>
<dbReference type="PROSITE" id="PS00028">
    <property type="entry name" value="ZINC_FINGER_C2H2_1"/>
    <property type="match status" value="2"/>
</dbReference>
<gene>
    <name evidence="4" type="ORF">PG997_015132</name>
</gene>
<proteinExistence type="predicted"/>
<comment type="caution">
    <text evidence="4">The sequence shown here is derived from an EMBL/GenBank/DDBJ whole genome shotgun (WGS) entry which is preliminary data.</text>
</comment>
<feature type="region of interest" description="Disordered" evidence="2">
    <location>
        <begin position="33"/>
        <end position="68"/>
    </location>
</feature>
<feature type="domain" description="C2H2-type" evidence="3">
    <location>
        <begin position="183"/>
        <end position="211"/>
    </location>
</feature>
<organism evidence="4 5">
    <name type="scientific">Apiospora hydei</name>
    <dbReference type="NCBI Taxonomy" id="1337664"/>
    <lineage>
        <taxon>Eukaryota</taxon>
        <taxon>Fungi</taxon>
        <taxon>Dikarya</taxon>
        <taxon>Ascomycota</taxon>
        <taxon>Pezizomycotina</taxon>
        <taxon>Sordariomycetes</taxon>
        <taxon>Xylariomycetidae</taxon>
        <taxon>Amphisphaeriales</taxon>
        <taxon>Apiosporaceae</taxon>
        <taxon>Apiospora</taxon>
    </lineage>
</organism>
<evidence type="ECO:0000313" key="4">
    <source>
        <dbReference type="EMBL" id="KAK8063035.1"/>
    </source>
</evidence>
<dbReference type="Pfam" id="PF13912">
    <property type="entry name" value="zf-C2H2_6"/>
    <property type="match status" value="1"/>
</dbReference>
<dbReference type="EMBL" id="JAQQWN010000010">
    <property type="protein sequence ID" value="KAK8063035.1"/>
    <property type="molecule type" value="Genomic_DNA"/>
</dbReference>
<keyword evidence="1" id="KW-0862">Zinc</keyword>
<evidence type="ECO:0000256" key="2">
    <source>
        <dbReference type="SAM" id="MobiDB-lite"/>
    </source>
</evidence>
<dbReference type="PROSITE" id="PS50157">
    <property type="entry name" value="ZINC_FINGER_C2H2_2"/>
    <property type="match status" value="2"/>
</dbReference>
<feature type="region of interest" description="Disordered" evidence="2">
    <location>
        <begin position="245"/>
        <end position="303"/>
    </location>
</feature>
<evidence type="ECO:0000313" key="5">
    <source>
        <dbReference type="Proteomes" id="UP001433268"/>
    </source>
</evidence>
<dbReference type="InterPro" id="IPR036236">
    <property type="entry name" value="Znf_C2H2_sf"/>
</dbReference>
<dbReference type="InterPro" id="IPR013087">
    <property type="entry name" value="Znf_C2H2_type"/>
</dbReference>
<dbReference type="RefSeq" id="XP_066661634.1">
    <property type="nucleotide sequence ID" value="XM_066819446.1"/>
</dbReference>
<evidence type="ECO:0000259" key="3">
    <source>
        <dbReference type="PROSITE" id="PS50157"/>
    </source>
</evidence>
<protein>
    <recommendedName>
        <fullName evidence="3">C2H2-type domain-containing protein</fullName>
    </recommendedName>
</protein>
<keyword evidence="5" id="KW-1185">Reference proteome</keyword>
<feature type="compositionally biased region" description="Basic and acidic residues" evidence="2">
    <location>
        <begin position="272"/>
        <end position="281"/>
    </location>
</feature>
<dbReference type="Proteomes" id="UP001433268">
    <property type="component" value="Unassembled WGS sequence"/>
</dbReference>